<dbReference type="EMBL" id="JAQQEZ010000079">
    <property type="protein sequence ID" value="MFM0008055.1"/>
    <property type="molecule type" value="Genomic_DNA"/>
</dbReference>
<sequence>MQQILIDAIRKSGDYRALVRAKRRFSFTFAGLMTLTYYGFIVLVAAAPRFLARPIYHGASTSIGIVAGVIVIVTAVSLTGWYALVVTRVLDPSMKRVLQKSSGAHAE</sequence>
<evidence type="ECO:0000313" key="3">
    <source>
        <dbReference type="Proteomes" id="UP001629230"/>
    </source>
</evidence>
<dbReference type="PANTHER" id="PTHR38598:SF1">
    <property type="entry name" value="INNER MEMBRANE PROTEIN YJCH"/>
    <property type="match status" value="1"/>
</dbReference>
<dbReference type="Pfam" id="PF04341">
    <property type="entry name" value="DUF485"/>
    <property type="match status" value="1"/>
</dbReference>
<keyword evidence="1" id="KW-0812">Transmembrane</keyword>
<name>A0ABW9B549_9BURK</name>
<organism evidence="2 3">
    <name type="scientific">Paraburkholderia dipogonis</name>
    <dbReference type="NCBI Taxonomy" id="1211383"/>
    <lineage>
        <taxon>Bacteria</taxon>
        <taxon>Pseudomonadati</taxon>
        <taxon>Pseudomonadota</taxon>
        <taxon>Betaproteobacteria</taxon>
        <taxon>Burkholderiales</taxon>
        <taxon>Burkholderiaceae</taxon>
        <taxon>Paraburkholderia</taxon>
    </lineage>
</organism>
<keyword evidence="1" id="KW-0472">Membrane</keyword>
<accession>A0ABW9B549</accession>
<feature type="transmembrane region" description="Helical" evidence="1">
    <location>
        <begin position="25"/>
        <end position="51"/>
    </location>
</feature>
<comment type="caution">
    <text evidence="2">The sequence shown here is derived from an EMBL/GenBank/DDBJ whole genome shotgun (WGS) entry which is preliminary data.</text>
</comment>
<protein>
    <submittedName>
        <fullName evidence="2">DUF485 domain-containing protein</fullName>
    </submittedName>
</protein>
<dbReference type="PANTHER" id="PTHR38598">
    <property type="entry name" value="INNER MEMBRANE PROTEIN YJCH"/>
    <property type="match status" value="1"/>
</dbReference>
<evidence type="ECO:0000313" key="2">
    <source>
        <dbReference type="EMBL" id="MFM0008055.1"/>
    </source>
</evidence>
<proteinExistence type="predicted"/>
<dbReference type="InterPro" id="IPR052959">
    <property type="entry name" value="Inner_membrane_assoc"/>
</dbReference>
<evidence type="ECO:0000256" key="1">
    <source>
        <dbReference type="SAM" id="Phobius"/>
    </source>
</evidence>
<gene>
    <name evidence="2" type="ORF">PQR57_44950</name>
</gene>
<keyword evidence="3" id="KW-1185">Reference proteome</keyword>
<keyword evidence="1" id="KW-1133">Transmembrane helix</keyword>
<dbReference type="Proteomes" id="UP001629230">
    <property type="component" value="Unassembled WGS sequence"/>
</dbReference>
<feature type="transmembrane region" description="Helical" evidence="1">
    <location>
        <begin position="63"/>
        <end position="86"/>
    </location>
</feature>
<dbReference type="RefSeq" id="WP_310816404.1">
    <property type="nucleotide sequence ID" value="NZ_JAQQEZ010000079.1"/>
</dbReference>
<reference evidence="2 3" key="1">
    <citation type="journal article" date="2024" name="Chem. Sci.">
        <title>Discovery of megapolipeptins by genome mining of a Burkholderiales bacteria collection.</title>
        <authorList>
            <person name="Paulo B.S."/>
            <person name="Recchia M.J.J."/>
            <person name="Lee S."/>
            <person name="Fergusson C.H."/>
            <person name="Romanowski S.B."/>
            <person name="Hernandez A."/>
            <person name="Krull N."/>
            <person name="Liu D.Y."/>
            <person name="Cavanagh H."/>
            <person name="Bos A."/>
            <person name="Gray C.A."/>
            <person name="Murphy B.T."/>
            <person name="Linington R.G."/>
            <person name="Eustaquio A.S."/>
        </authorList>
    </citation>
    <scope>NUCLEOTIDE SEQUENCE [LARGE SCALE GENOMIC DNA]</scope>
    <source>
        <strain evidence="2 3">RL17-350-BIC-A</strain>
    </source>
</reference>
<dbReference type="InterPro" id="IPR007436">
    <property type="entry name" value="DUF485"/>
</dbReference>